<feature type="region of interest" description="Disordered" evidence="1">
    <location>
        <begin position="136"/>
        <end position="171"/>
    </location>
</feature>
<evidence type="ECO:0000259" key="2">
    <source>
        <dbReference type="PROSITE" id="PS50206"/>
    </source>
</evidence>
<dbReference type="OrthoDB" id="102559at2759"/>
<evidence type="ECO:0000313" key="3">
    <source>
        <dbReference type="EMBL" id="ORY74508.1"/>
    </source>
</evidence>
<name>A0A1Y2ESE3_9BASI</name>
<dbReference type="GO" id="GO:0005634">
    <property type="term" value="C:nucleus"/>
    <property type="evidence" value="ECO:0007669"/>
    <property type="project" value="TreeGrafter"/>
</dbReference>
<dbReference type="STRING" id="106004.A0A1Y2ESE3"/>
<dbReference type="PROSITE" id="PS50206">
    <property type="entry name" value="RHODANESE_3"/>
    <property type="match status" value="1"/>
</dbReference>
<dbReference type="FunCoup" id="A0A1Y2ESE3">
    <property type="interactions" value="250"/>
</dbReference>
<organism evidence="3 4">
    <name type="scientific">Leucosporidium creatinivorum</name>
    <dbReference type="NCBI Taxonomy" id="106004"/>
    <lineage>
        <taxon>Eukaryota</taxon>
        <taxon>Fungi</taxon>
        <taxon>Dikarya</taxon>
        <taxon>Basidiomycota</taxon>
        <taxon>Pucciniomycotina</taxon>
        <taxon>Microbotryomycetes</taxon>
        <taxon>Leucosporidiales</taxon>
        <taxon>Leucosporidium</taxon>
    </lineage>
</organism>
<keyword evidence="4" id="KW-1185">Reference proteome</keyword>
<evidence type="ECO:0000256" key="1">
    <source>
        <dbReference type="SAM" id="MobiDB-lite"/>
    </source>
</evidence>
<dbReference type="Gene3D" id="3.40.250.10">
    <property type="entry name" value="Rhodanese-like domain"/>
    <property type="match status" value="1"/>
</dbReference>
<dbReference type="AlphaFoldDB" id="A0A1Y2ESE3"/>
<dbReference type="InterPro" id="IPR001763">
    <property type="entry name" value="Rhodanese-like_dom"/>
</dbReference>
<dbReference type="PANTHER" id="PTHR10828:SF38">
    <property type="entry name" value="ARSENICAL-RESISTANCE PROTEIN 2-RELATED"/>
    <property type="match status" value="1"/>
</dbReference>
<dbReference type="PANTHER" id="PTHR10828">
    <property type="entry name" value="M-PHASE INDUCER PHOSPHATASE DUAL SPECIFICITY PHOSPHATASE CDC25"/>
    <property type="match status" value="1"/>
</dbReference>
<evidence type="ECO:0000313" key="4">
    <source>
        <dbReference type="Proteomes" id="UP000193467"/>
    </source>
</evidence>
<feature type="domain" description="Rhodanese" evidence="2">
    <location>
        <begin position="23"/>
        <end position="126"/>
    </location>
</feature>
<accession>A0A1Y2ESE3</accession>
<dbReference type="EMBL" id="MCGR01000041">
    <property type="protein sequence ID" value="ORY74508.1"/>
    <property type="molecule type" value="Genomic_DNA"/>
</dbReference>
<dbReference type="SUPFAM" id="SSF52821">
    <property type="entry name" value="Rhodanese/Cell cycle control phosphatase"/>
    <property type="match status" value="1"/>
</dbReference>
<reference evidence="3 4" key="1">
    <citation type="submission" date="2016-07" db="EMBL/GenBank/DDBJ databases">
        <title>Pervasive Adenine N6-methylation of Active Genes in Fungi.</title>
        <authorList>
            <consortium name="DOE Joint Genome Institute"/>
            <person name="Mondo S.J."/>
            <person name="Dannebaum R.O."/>
            <person name="Kuo R.C."/>
            <person name="Labutti K."/>
            <person name="Haridas S."/>
            <person name="Kuo A."/>
            <person name="Salamov A."/>
            <person name="Ahrendt S.R."/>
            <person name="Lipzen A."/>
            <person name="Sullivan W."/>
            <person name="Andreopoulos W.B."/>
            <person name="Clum A."/>
            <person name="Lindquist E."/>
            <person name="Daum C."/>
            <person name="Ramamoorthy G.K."/>
            <person name="Gryganskyi A."/>
            <person name="Culley D."/>
            <person name="Magnuson J.K."/>
            <person name="James T.Y."/>
            <person name="O'Malley M.A."/>
            <person name="Stajich J.E."/>
            <person name="Spatafora J.W."/>
            <person name="Visel A."/>
            <person name="Grigoriev I.V."/>
        </authorList>
    </citation>
    <scope>NUCLEOTIDE SEQUENCE [LARGE SCALE GENOMIC DNA]</scope>
    <source>
        <strain evidence="3 4">62-1032</strain>
    </source>
</reference>
<dbReference type="InterPro" id="IPR036873">
    <property type="entry name" value="Rhodanese-like_dom_sf"/>
</dbReference>
<dbReference type="GO" id="GO:0004725">
    <property type="term" value="F:protein tyrosine phosphatase activity"/>
    <property type="evidence" value="ECO:0007669"/>
    <property type="project" value="TreeGrafter"/>
</dbReference>
<dbReference type="GO" id="GO:0005737">
    <property type="term" value="C:cytoplasm"/>
    <property type="evidence" value="ECO:0007669"/>
    <property type="project" value="TreeGrafter"/>
</dbReference>
<comment type="caution">
    <text evidence="3">The sequence shown here is derived from an EMBL/GenBank/DDBJ whole genome shotgun (WGS) entry which is preliminary data.</text>
</comment>
<dbReference type="SMART" id="SM00450">
    <property type="entry name" value="RHOD"/>
    <property type="match status" value="1"/>
</dbReference>
<gene>
    <name evidence="3" type="ORF">BCR35DRAFT_281159</name>
</gene>
<dbReference type="Proteomes" id="UP000193467">
    <property type="component" value="Unassembled WGS sequence"/>
</dbReference>
<dbReference type="Pfam" id="PF00581">
    <property type="entry name" value="Rhodanese"/>
    <property type="match status" value="1"/>
</dbReference>
<sequence length="186" mass="20676">MGAPPIAYLSLEETAKLVRAQPKRDDFLIIDVRTSDFPGGNVPGALNISSRLFDSNTSVRSIINTHITPRLPELKLVLTHCMRSQYRGPMAAQELQNHPQWPKEVQVMVMEGGYQGWRRKFKGVKGMIEGLEEEAKGGASRIEGKPVVDGSDGGKGAKGWEDVDGVEEQHSVEIREELERRRKAAK</sequence>
<dbReference type="InParanoid" id="A0A1Y2ESE3"/>
<protein>
    <recommendedName>
        <fullName evidence="2">Rhodanese domain-containing protein</fullName>
    </recommendedName>
</protein>
<proteinExistence type="predicted"/>